<sequence length="247" mass="27204">MIGKDNDALNIPEIPEISGATTQEVVYERLRNAIMLGAITPGTSLTMRGIAERLNLSPTPVREAVRRLSSEHAIQIKDNRRLTVPLMTLDRFEELVALRIAVETHAALRALPYISDIVIAKLTEIDGIMDRFVAERDSDQLTLMNQAFHRMLYTVNPAQSSLPMIESIWLQLGPFQRQVITEVAEYYQIDRHKEVLAALTARDGDALSAAIANDIRDGVLDIGRKLLAAGEGGDTALPEVWGAPGPS</sequence>
<gene>
    <name evidence="5" type="ORF">LCGC14_2405290</name>
</gene>
<evidence type="ECO:0000256" key="2">
    <source>
        <dbReference type="ARBA" id="ARBA00023125"/>
    </source>
</evidence>
<dbReference type="GO" id="GO:0003700">
    <property type="term" value="F:DNA-binding transcription factor activity"/>
    <property type="evidence" value="ECO:0007669"/>
    <property type="project" value="InterPro"/>
</dbReference>
<dbReference type="EMBL" id="LAZR01036213">
    <property type="protein sequence ID" value="KKL25438.1"/>
    <property type="molecule type" value="Genomic_DNA"/>
</dbReference>
<organism evidence="5">
    <name type="scientific">marine sediment metagenome</name>
    <dbReference type="NCBI Taxonomy" id="412755"/>
    <lineage>
        <taxon>unclassified sequences</taxon>
        <taxon>metagenomes</taxon>
        <taxon>ecological metagenomes</taxon>
    </lineage>
</organism>
<dbReference type="PANTHER" id="PTHR43537:SF39">
    <property type="entry name" value="HTH-TYPE TRANSCRIPTIONAL REGULATOR MCBR"/>
    <property type="match status" value="1"/>
</dbReference>
<reference evidence="5" key="1">
    <citation type="journal article" date="2015" name="Nature">
        <title>Complex archaea that bridge the gap between prokaryotes and eukaryotes.</title>
        <authorList>
            <person name="Spang A."/>
            <person name="Saw J.H."/>
            <person name="Jorgensen S.L."/>
            <person name="Zaremba-Niedzwiedzka K."/>
            <person name="Martijn J."/>
            <person name="Lind A.E."/>
            <person name="van Eijk R."/>
            <person name="Schleper C."/>
            <person name="Guy L."/>
            <person name="Ettema T.J."/>
        </authorList>
    </citation>
    <scope>NUCLEOTIDE SEQUENCE</scope>
</reference>
<dbReference type="SMART" id="SM00345">
    <property type="entry name" value="HTH_GNTR"/>
    <property type="match status" value="1"/>
</dbReference>
<dbReference type="AlphaFoldDB" id="A0A0F9ENI9"/>
<dbReference type="SUPFAM" id="SSF48008">
    <property type="entry name" value="GntR ligand-binding domain-like"/>
    <property type="match status" value="1"/>
</dbReference>
<keyword evidence="1" id="KW-0805">Transcription regulation</keyword>
<accession>A0A0F9ENI9</accession>
<evidence type="ECO:0000313" key="5">
    <source>
        <dbReference type="EMBL" id="KKL25438.1"/>
    </source>
</evidence>
<dbReference type="InterPro" id="IPR008920">
    <property type="entry name" value="TF_FadR/GntR_C"/>
</dbReference>
<dbReference type="SUPFAM" id="SSF46785">
    <property type="entry name" value="Winged helix' DNA-binding domain"/>
    <property type="match status" value="1"/>
</dbReference>
<dbReference type="SMART" id="SM00895">
    <property type="entry name" value="FCD"/>
    <property type="match status" value="1"/>
</dbReference>
<keyword evidence="3" id="KW-0804">Transcription</keyword>
<protein>
    <recommendedName>
        <fullName evidence="4">HTH gntR-type domain-containing protein</fullName>
    </recommendedName>
</protein>
<evidence type="ECO:0000259" key="4">
    <source>
        <dbReference type="PROSITE" id="PS50949"/>
    </source>
</evidence>
<feature type="domain" description="HTH gntR-type" evidence="4">
    <location>
        <begin position="20"/>
        <end position="87"/>
    </location>
</feature>
<dbReference type="Pfam" id="PF07729">
    <property type="entry name" value="FCD"/>
    <property type="match status" value="1"/>
</dbReference>
<keyword evidence="2" id="KW-0238">DNA-binding</keyword>
<dbReference type="PANTHER" id="PTHR43537">
    <property type="entry name" value="TRANSCRIPTIONAL REGULATOR, GNTR FAMILY"/>
    <property type="match status" value="1"/>
</dbReference>
<comment type="caution">
    <text evidence="5">The sequence shown here is derived from an EMBL/GenBank/DDBJ whole genome shotgun (WGS) entry which is preliminary data.</text>
</comment>
<dbReference type="Gene3D" id="1.20.120.530">
    <property type="entry name" value="GntR ligand-binding domain-like"/>
    <property type="match status" value="1"/>
</dbReference>
<evidence type="ECO:0000256" key="3">
    <source>
        <dbReference type="ARBA" id="ARBA00023163"/>
    </source>
</evidence>
<dbReference type="InterPro" id="IPR036388">
    <property type="entry name" value="WH-like_DNA-bd_sf"/>
</dbReference>
<dbReference type="GO" id="GO:0003677">
    <property type="term" value="F:DNA binding"/>
    <property type="evidence" value="ECO:0007669"/>
    <property type="project" value="UniProtKB-KW"/>
</dbReference>
<dbReference type="InterPro" id="IPR000524">
    <property type="entry name" value="Tscrpt_reg_HTH_GntR"/>
</dbReference>
<dbReference type="PROSITE" id="PS50949">
    <property type="entry name" value="HTH_GNTR"/>
    <property type="match status" value="1"/>
</dbReference>
<dbReference type="Pfam" id="PF00392">
    <property type="entry name" value="GntR"/>
    <property type="match status" value="1"/>
</dbReference>
<dbReference type="InterPro" id="IPR011711">
    <property type="entry name" value="GntR_C"/>
</dbReference>
<dbReference type="Gene3D" id="1.10.10.10">
    <property type="entry name" value="Winged helix-like DNA-binding domain superfamily/Winged helix DNA-binding domain"/>
    <property type="match status" value="1"/>
</dbReference>
<proteinExistence type="predicted"/>
<evidence type="ECO:0000256" key="1">
    <source>
        <dbReference type="ARBA" id="ARBA00023015"/>
    </source>
</evidence>
<name>A0A0F9ENI9_9ZZZZ</name>
<dbReference type="InterPro" id="IPR036390">
    <property type="entry name" value="WH_DNA-bd_sf"/>
</dbReference>